<sequence length="353" mass="38152">MRYEHTFEQSAEFLRQAVKRMSQQGAGLHPFSYAIWYEYVSGINRDLQIALDTRLTIEGKLDDPAACALYYKHVADLDANTALRIGDSVGHLVDQVAASATHAGDQASHYSDSLERWGETLQHPANAKGAQPSPPGLADILRGTRDMQKAISDLQEQLANSSRETQELRQEVARAREEALVDGLTGLANRRGFDLALTACLQQDLPSGPGPCLLMIDLDRFKRLNDTHGHLFGDKVLAGVGDMLRANVKGKDTAARYGGEEFAVILPRTPRGGAVGLAEALRALVAASRIRTSGSKQLLIGNITVSIGIADYVAGESAAEFIARADQALYAAKGEGRNRVNLAPRPQAEVVNK</sequence>
<dbReference type="FunFam" id="3.30.70.270:FF:000001">
    <property type="entry name" value="Diguanylate cyclase domain protein"/>
    <property type="match status" value="1"/>
</dbReference>
<comment type="catalytic activity">
    <reaction evidence="2">
        <text>2 GTP = 3',3'-c-di-GMP + 2 diphosphate</text>
        <dbReference type="Rhea" id="RHEA:24898"/>
        <dbReference type="ChEBI" id="CHEBI:33019"/>
        <dbReference type="ChEBI" id="CHEBI:37565"/>
        <dbReference type="ChEBI" id="CHEBI:58805"/>
        <dbReference type="EC" id="2.7.7.65"/>
    </reaction>
</comment>
<dbReference type="SMART" id="SM00267">
    <property type="entry name" value="GGDEF"/>
    <property type="match status" value="1"/>
</dbReference>
<dbReference type="CDD" id="cd01949">
    <property type="entry name" value="GGDEF"/>
    <property type="match status" value="1"/>
</dbReference>
<dbReference type="SUPFAM" id="SSF55073">
    <property type="entry name" value="Nucleotide cyclase"/>
    <property type="match status" value="1"/>
</dbReference>
<dbReference type="Proteomes" id="UP000342300">
    <property type="component" value="Unassembled WGS sequence"/>
</dbReference>
<evidence type="ECO:0000256" key="1">
    <source>
        <dbReference type="ARBA" id="ARBA00012528"/>
    </source>
</evidence>
<dbReference type="GO" id="GO:1902201">
    <property type="term" value="P:negative regulation of bacterial-type flagellum-dependent cell motility"/>
    <property type="evidence" value="ECO:0007669"/>
    <property type="project" value="TreeGrafter"/>
</dbReference>
<dbReference type="EMBL" id="PDHS01000476">
    <property type="protein sequence ID" value="MQM32255.1"/>
    <property type="molecule type" value="Genomic_DNA"/>
</dbReference>
<dbReference type="PANTHER" id="PTHR45138:SF9">
    <property type="entry name" value="DIGUANYLATE CYCLASE DGCM-RELATED"/>
    <property type="match status" value="1"/>
</dbReference>
<dbReference type="EC" id="2.7.7.65" evidence="1"/>
<evidence type="ECO:0000256" key="2">
    <source>
        <dbReference type="ARBA" id="ARBA00034247"/>
    </source>
</evidence>
<dbReference type="NCBIfam" id="TIGR00254">
    <property type="entry name" value="GGDEF"/>
    <property type="match status" value="1"/>
</dbReference>
<dbReference type="InterPro" id="IPR043128">
    <property type="entry name" value="Rev_trsase/Diguanyl_cyclase"/>
</dbReference>
<dbReference type="AlphaFoldDB" id="A0A6A7RXP2"/>
<evidence type="ECO:0000313" key="6">
    <source>
        <dbReference type="Proteomes" id="UP000342300"/>
    </source>
</evidence>
<keyword evidence="3" id="KW-0175">Coiled coil</keyword>
<gene>
    <name evidence="5" type="ORF">CRU78_17810</name>
</gene>
<organism evidence="5 6">
    <name type="scientific">Candidatus Accumulibacter phosphatis</name>
    <dbReference type="NCBI Taxonomy" id="327160"/>
    <lineage>
        <taxon>Bacteria</taxon>
        <taxon>Pseudomonadati</taxon>
        <taxon>Pseudomonadota</taxon>
        <taxon>Betaproteobacteria</taxon>
        <taxon>Candidatus Accumulibacter</taxon>
    </lineage>
</organism>
<dbReference type="GO" id="GO:0005886">
    <property type="term" value="C:plasma membrane"/>
    <property type="evidence" value="ECO:0007669"/>
    <property type="project" value="TreeGrafter"/>
</dbReference>
<accession>A0A6A7RXP2</accession>
<dbReference type="PROSITE" id="PS50887">
    <property type="entry name" value="GGDEF"/>
    <property type="match status" value="1"/>
</dbReference>
<evidence type="ECO:0000256" key="3">
    <source>
        <dbReference type="SAM" id="Coils"/>
    </source>
</evidence>
<evidence type="ECO:0000259" key="4">
    <source>
        <dbReference type="PROSITE" id="PS50887"/>
    </source>
</evidence>
<protein>
    <recommendedName>
        <fullName evidence="1">diguanylate cyclase</fullName>
        <ecNumber evidence="1">2.7.7.65</ecNumber>
    </recommendedName>
</protein>
<comment type="caution">
    <text evidence="5">The sequence shown here is derived from an EMBL/GenBank/DDBJ whole genome shotgun (WGS) entry which is preliminary data.</text>
</comment>
<dbReference type="PANTHER" id="PTHR45138">
    <property type="entry name" value="REGULATORY COMPONENTS OF SENSORY TRANSDUCTION SYSTEM"/>
    <property type="match status" value="1"/>
</dbReference>
<evidence type="ECO:0000313" key="5">
    <source>
        <dbReference type="EMBL" id="MQM32255.1"/>
    </source>
</evidence>
<dbReference type="Pfam" id="PF00990">
    <property type="entry name" value="GGDEF"/>
    <property type="match status" value="1"/>
</dbReference>
<feature type="domain" description="GGDEF" evidence="4">
    <location>
        <begin position="209"/>
        <end position="345"/>
    </location>
</feature>
<dbReference type="Gene3D" id="3.30.70.270">
    <property type="match status" value="1"/>
</dbReference>
<proteinExistence type="predicted"/>
<dbReference type="InterPro" id="IPR029787">
    <property type="entry name" value="Nucleotide_cyclase"/>
</dbReference>
<dbReference type="GO" id="GO:0043709">
    <property type="term" value="P:cell adhesion involved in single-species biofilm formation"/>
    <property type="evidence" value="ECO:0007669"/>
    <property type="project" value="TreeGrafter"/>
</dbReference>
<dbReference type="GO" id="GO:0052621">
    <property type="term" value="F:diguanylate cyclase activity"/>
    <property type="evidence" value="ECO:0007669"/>
    <property type="project" value="UniProtKB-EC"/>
</dbReference>
<reference evidence="5 6" key="1">
    <citation type="submission" date="2017-09" db="EMBL/GenBank/DDBJ databases">
        <title>Metagenomic Analysis Reveals Denitrifying Candidatus Accumulibacter and Flanking Population as a Source of N2O.</title>
        <authorList>
            <person name="Gao H."/>
            <person name="Mao Y."/>
            <person name="Zhao X."/>
            <person name="Liu W.-T."/>
            <person name="Zhang T."/>
            <person name="Wells G."/>
        </authorList>
    </citation>
    <scope>NUCLEOTIDE SEQUENCE [LARGE SCALE GENOMIC DNA]</scope>
    <source>
        <strain evidence="5">CANDO_2_IC</strain>
    </source>
</reference>
<feature type="coiled-coil region" evidence="3">
    <location>
        <begin position="144"/>
        <end position="178"/>
    </location>
</feature>
<dbReference type="InterPro" id="IPR000160">
    <property type="entry name" value="GGDEF_dom"/>
</dbReference>
<name>A0A6A7RXP2_9PROT</name>
<dbReference type="InterPro" id="IPR050469">
    <property type="entry name" value="Diguanylate_Cyclase"/>
</dbReference>